<name>A0AAW3ZXL9_9BACT</name>
<sequence length="334" mass="37496">MKKAVLFLTLAISLTFVGCGTKRQYFEPESVNKEISLSHDLPSYIKSVNPNGATLKNGNIITKDGLDTSIKLAKGFELLNKSEDAVISSNINGDLNVSDTSGNTLYFASFKSAIVSASLEGNLLAAVSAANQIYLIDIFEAKTLMQYKSSEIYSVDSRVVSPYFMSSLIIYPSLDGRIYIVQKDSGRILRDVVVSSEPFFNNIIFLDVIGENMIAATAKKLIVINPQRTLYYDAEIKNILANDENIYIFKKDGNVVLTDLGLRVKNERNFKFAIFSDALATDNYLYIVEKTGYIFRTDLDLNNPEIYEFDSEIEDKSFMGKDAFYYDDEFVNFK</sequence>
<protein>
    <submittedName>
        <fullName evidence="2">L-seryl-tRNA selenium transferase</fullName>
    </submittedName>
</protein>
<organism evidence="2 3">
    <name type="scientific">Campylobacter californiensis</name>
    <dbReference type="NCBI Taxonomy" id="1032243"/>
    <lineage>
        <taxon>Bacteria</taxon>
        <taxon>Pseudomonadati</taxon>
        <taxon>Campylobacterota</taxon>
        <taxon>Epsilonproteobacteria</taxon>
        <taxon>Campylobacterales</taxon>
        <taxon>Campylobacteraceae</taxon>
        <taxon>Campylobacter</taxon>
    </lineage>
</organism>
<evidence type="ECO:0000313" key="4">
    <source>
        <dbReference type="Proteomes" id="UP001318760"/>
    </source>
</evidence>
<dbReference type="Proteomes" id="UP001318760">
    <property type="component" value="Unassembled WGS sequence"/>
</dbReference>
<gene>
    <name evidence="1" type="ORF">CCAL12919_04610</name>
    <name evidence="2" type="ORF">CCAL9337_04975</name>
</gene>
<dbReference type="Gene3D" id="2.130.10.10">
    <property type="entry name" value="YVTN repeat-like/Quinoprotein amine dehydrogenase"/>
    <property type="match status" value="1"/>
</dbReference>
<dbReference type="PROSITE" id="PS51257">
    <property type="entry name" value="PROKAR_LIPOPROTEIN"/>
    <property type="match status" value="1"/>
</dbReference>
<evidence type="ECO:0000313" key="1">
    <source>
        <dbReference type="EMBL" id="MBE2986412.1"/>
    </source>
</evidence>
<dbReference type="Proteomes" id="UP000650616">
    <property type="component" value="Unassembled WGS sequence"/>
</dbReference>
<reference evidence="1 4" key="2">
    <citation type="submission" date="2020-10" db="EMBL/GenBank/DDBJ databases">
        <title>Campylobacter californiensis sp. nov. isolated from cattle and feral swine in California.</title>
        <authorList>
            <person name="Miller W.G."/>
        </authorList>
    </citation>
    <scope>NUCLEOTIDE SEQUENCE [LARGE SCALE GENOMIC DNA]</scope>
    <source>
        <strain evidence="1 4">RM12919</strain>
    </source>
</reference>
<dbReference type="GO" id="GO:0016740">
    <property type="term" value="F:transferase activity"/>
    <property type="evidence" value="ECO:0007669"/>
    <property type="project" value="UniProtKB-KW"/>
</dbReference>
<dbReference type="SUPFAM" id="SSF50978">
    <property type="entry name" value="WD40 repeat-like"/>
    <property type="match status" value="1"/>
</dbReference>
<evidence type="ECO:0000313" key="2">
    <source>
        <dbReference type="EMBL" id="MBE3608081.1"/>
    </source>
</evidence>
<dbReference type="InterPro" id="IPR015943">
    <property type="entry name" value="WD40/YVTN_repeat-like_dom_sf"/>
</dbReference>
<dbReference type="EMBL" id="JADBHS010000007">
    <property type="protein sequence ID" value="MBE2986412.1"/>
    <property type="molecule type" value="Genomic_DNA"/>
</dbReference>
<dbReference type="EMBL" id="LIWG01000005">
    <property type="protein sequence ID" value="MBE3608081.1"/>
    <property type="molecule type" value="Genomic_DNA"/>
</dbReference>
<dbReference type="RefSeq" id="WP_169936092.1">
    <property type="nucleotide sequence ID" value="NZ_CP012545.1"/>
</dbReference>
<accession>A0AAW3ZXL9</accession>
<proteinExistence type="predicted"/>
<comment type="caution">
    <text evidence="2">The sequence shown here is derived from an EMBL/GenBank/DDBJ whole genome shotgun (WGS) entry which is preliminary data.</text>
</comment>
<reference evidence="2 3" key="1">
    <citation type="submission" date="2015-08" db="EMBL/GenBank/DDBJ databases">
        <title>Comparative genomics of the Campylobacter concisus group.</title>
        <authorList>
            <person name="Yee E."/>
            <person name="Chapman M.H."/>
            <person name="Huynh S."/>
            <person name="Bono J.L."/>
            <person name="On S.L."/>
            <person name="St Leger J."/>
            <person name="Foster G."/>
            <person name="Parker C.T."/>
            <person name="Miller W.G."/>
        </authorList>
    </citation>
    <scope>NUCLEOTIDE SEQUENCE [LARGE SCALE GENOMIC DNA]</scope>
    <source>
        <strain evidence="2 3">RM9337</strain>
    </source>
</reference>
<evidence type="ECO:0000313" key="3">
    <source>
        <dbReference type="Proteomes" id="UP000650616"/>
    </source>
</evidence>
<dbReference type="AlphaFoldDB" id="A0AAW3ZXL9"/>
<dbReference type="InterPro" id="IPR036322">
    <property type="entry name" value="WD40_repeat_dom_sf"/>
</dbReference>
<keyword evidence="3" id="KW-1185">Reference proteome</keyword>
<keyword evidence="2" id="KW-0808">Transferase</keyword>